<dbReference type="Proteomes" id="UP000201149">
    <property type="component" value="Segment"/>
</dbReference>
<sequence length="42" mass="5055">MTEYIGRHRLENTHWTNGVRETIMRVYVRYTLARMAELGTEV</sequence>
<evidence type="ECO:0000313" key="2">
    <source>
        <dbReference type="Proteomes" id="UP000201149"/>
    </source>
</evidence>
<gene>
    <name evidence="1" type="primary">60</name>
    <name evidence="1" type="ORF">SEA_EYRE_60</name>
</gene>
<keyword evidence="2" id="KW-1185">Reference proteome</keyword>
<reference evidence="2" key="1">
    <citation type="submission" date="2016-07" db="EMBL/GenBank/DDBJ databases">
        <authorList>
            <person name="Florea S."/>
            <person name="Webb J.S."/>
            <person name="Jaromczyk J."/>
            <person name="Schardl C.L."/>
        </authorList>
    </citation>
    <scope>NUCLEOTIDE SEQUENCE [LARGE SCALE GENOMIC DNA]</scope>
</reference>
<dbReference type="RefSeq" id="YP_009292451.1">
    <property type="nucleotide sequence ID" value="NC_031122.1"/>
</dbReference>
<organism evidence="1 2">
    <name type="scientific">Gordonia phage Eyre</name>
    <dbReference type="NCBI Taxonomy" id="1887646"/>
    <lineage>
        <taxon>Viruses</taxon>
        <taxon>Duplodnaviria</taxon>
        <taxon>Heunggongvirae</taxon>
        <taxon>Uroviricota</taxon>
        <taxon>Caudoviricetes</taxon>
        <taxon>Eyrevirus</taxon>
        <taxon>Eyrevirus eyre</taxon>
    </lineage>
</organism>
<name>A0A1B3AZZ0_9CAUD</name>
<dbReference type="KEGG" id="vg:29068966"/>
<dbReference type="GeneID" id="29068966"/>
<dbReference type="EMBL" id="KX557277">
    <property type="protein sequence ID" value="AOE44340.1"/>
    <property type="molecule type" value="Genomic_DNA"/>
</dbReference>
<evidence type="ECO:0000313" key="1">
    <source>
        <dbReference type="EMBL" id="AOE44340.1"/>
    </source>
</evidence>
<proteinExistence type="predicted"/>
<protein>
    <submittedName>
        <fullName evidence="1">Uncharacterized protein</fullName>
    </submittedName>
</protein>
<accession>A0A1B3AZZ0</accession>